<reference evidence="2 3" key="1">
    <citation type="submission" date="2014-12" db="EMBL/GenBank/DDBJ databases">
        <title>Genome sequencing of Alteromonas marina AD001.</title>
        <authorList>
            <person name="Adrian T.G.S."/>
            <person name="Chan K.G."/>
        </authorList>
    </citation>
    <scope>NUCLEOTIDE SEQUENCE [LARGE SCALE GENOMIC DNA]</scope>
    <source>
        <strain evidence="2 3">AD001</strain>
    </source>
</reference>
<dbReference type="OrthoDB" id="6336230at2"/>
<protein>
    <submittedName>
        <fullName evidence="2">Uncharacterized protein</fullName>
    </submittedName>
</protein>
<keyword evidence="1" id="KW-0812">Transmembrane</keyword>
<name>A0A0B3Y5X4_9ALTE</name>
<feature type="transmembrane region" description="Helical" evidence="1">
    <location>
        <begin position="6"/>
        <end position="24"/>
    </location>
</feature>
<sequence length="125" mass="14178">MNVLKWVYSAIVVSVVIALIGLFGQGKLSISQATADDAERTVHADIVKVEQTLSLVEFDLSKKAHLLRKTRLDFYVKQAKQADLRGWKFKRDEFVERAENILSHHLSQYANDIAQETESYTAQAI</sequence>
<dbReference type="AlphaFoldDB" id="A0A0B3Y5X4"/>
<keyword evidence="3" id="KW-1185">Reference proteome</keyword>
<comment type="caution">
    <text evidence="2">The sequence shown here is derived from an EMBL/GenBank/DDBJ whole genome shotgun (WGS) entry which is preliminary data.</text>
</comment>
<evidence type="ECO:0000256" key="1">
    <source>
        <dbReference type="SAM" id="Phobius"/>
    </source>
</evidence>
<keyword evidence="1" id="KW-1133">Transmembrane helix</keyword>
<keyword evidence="1" id="KW-0472">Membrane</keyword>
<evidence type="ECO:0000313" key="3">
    <source>
        <dbReference type="Proteomes" id="UP000031197"/>
    </source>
</evidence>
<dbReference type="Proteomes" id="UP000031197">
    <property type="component" value="Unassembled WGS sequence"/>
</dbReference>
<dbReference type="EMBL" id="JWLW01000003">
    <property type="protein sequence ID" value="KHT57491.1"/>
    <property type="molecule type" value="Genomic_DNA"/>
</dbReference>
<dbReference type="RefSeq" id="WP_039216567.1">
    <property type="nucleotide sequence ID" value="NZ_JWLW01000003.1"/>
</dbReference>
<accession>A0A0B3Y5X4</accession>
<gene>
    <name evidence="2" type="ORF">RJ41_02320</name>
</gene>
<evidence type="ECO:0000313" key="2">
    <source>
        <dbReference type="EMBL" id="KHT57491.1"/>
    </source>
</evidence>
<organism evidence="2 3">
    <name type="scientific">Alteromonas marina</name>
    <dbReference type="NCBI Taxonomy" id="203795"/>
    <lineage>
        <taxon>Bacteria</taxon>
        <taxon>Pseudomonadati</taxon>
        <taxon>Pseudomonadota</taxon>
        <taxon>Gammaproteobacteria</taxon>
        <taxon>Alteromonadales</taxon>
        <taxon>Alteromonadaceae</taxon>
        <taxon>Alteromonas/Salinimonas group</taxon>
        <taxon>Alteromonas</taxon>
    </lineage>
</organism>
<proteinExistence type="predicted"/>